<dbReference type="Proteomes" id="UP000586918">
    <property type="component" value="Unassembled WGS sequence"/>
</dbReference>
<dbReference type="InterPro" id="IPR006685">
    <property type="entry name" value="MscS_channel_2nd"/>
</dbReference>
<dbReference type="GO" id="GO:0055085">
    <property type="term" value="P:transmembrane transport"/>
    <property type="evidence" value="ECO:0007669"/>
    <property type="project" value="InterPro"/>
</dbReference>
<organism evidence="4 5">
    <name type="scientific">Pseudonocardia bannensis</name>
    <dbReference type="NCBI Taxonomy" id="630973"/>
    <lineage>
        <taxon>Bacteria</taxon>
        <taxon>Bacillati</taxon>
        <taxon>Actinomycetota</taxon>
        <taxon>Actinomycetes</taxon>
        <taxon>Pseudonocardiales</taxon>
        <taxon>Pseudonocardiaceae</taxon>
        <taxon>Pseudonocardia</taxon>
    </lineage>
</organism>
<name>A0A848DM31_9PSEU</name>
<keyword evidence="2" id="KW-1133">Transmembrane helix</keyword>
<feature type="transmembrane region" description="Helical" evidence="2">
    <location>
        <begin position="143"/>
        <end position="162"/>
    </location>
</feature>
<dbReference type="InterPro" id="IPR010920">
    <property type="entry name" value="LSM_dom_sf"/>
</dbReference>
<evidence type="ECO:0000313" key="5">
    <source>
        <dbReference type="Proteomes" id="UP000586918"/>
    </source>
</evidence>
<feature type="transmembrane region" description="Helical" evidence="2">
    <location>
        <begin position="43"/>
        <end position="60"/>
    </location>
</feature>
<feature type="transmembrane region" description="Helical" evidence="2">
    <location>
        <begin position="66"/>
        <end position="87"/>
    </location>
</feature>
<reference evidence="4 5" key="1">
    <citation type="submission" date="2020-04" db="EMBL/GenBank/DDBJ databases">
        <authorList>
            <person name="Klaysubun C."/>
            <person name="Duangmal K."/>
            <person name="Lipun K."/>
        </authorList>
    </citation>
    <scope>NUCLEOTIDE SEQUENCE [LARGE SCALE GENOMIC DNA]</scope>
    <source>
        <strain evidence="4 5">DSM 45300</strain>
    </source>
</reference>
<dbReference type="GO" id="GO:0016020">
    <property type="term" value="C:membrane"/>
    <property type="evidence" value="ECO:0007669"/>
    <property type="project" value="InterPro"/>
</dbReference>
<accession>A0A848DM31</accession>
<evidence type="ECO:0000256" key="2">
    <source>
        <dbReference type="SAM" id="Phobius"/>
    </source>
</evidence>
<dbReference type="AlphaFoldDB" id="A0A848DM31"/>
<dbReference type="SUPFAM" id="SSF50182">
    <property type="entry name" value="Sm-like ribonucleoproteins"/>
    <property type="match status" value="1"/>
</dbReference>
<feature type="transmembrane region" description="Helical" evidence="2">
    <location>
        <begin position="116"/>
        <end position="137"/>
    </location>
</feature>
<gene>
    <name evidence="4" type="ORF">HF519_20085</name>
</gene>
<feature type="domain" description="Mechanosensitive ion channel MscS" evidence="3">
    <location>
        <begin position="165"/>
        <end position="231"/>
    </location>
</feature>
<evidence type="ECO:0000313" key="4">
    <source>
        <dbReference type="EMBL" id="NMH93830.1"/>
    </source>
</evidence>
<dbReference type="Gene3D" id="1.10.287.1260">
    <property type="match status" value="1"/>
</dbReference>
<dbReference type="Pfam" id="PF00924">
    <property type="entry name" value="MS_channel_2nd"/>
    <property type="match status" value="1"/>
</dbReference>
<dbReference type="PANTHER" id="PTHR30566">
    <property type="entry name" value="YNAI-RELATED MECHANOSENSITIVE ION CHANNEL"/>
    <property type="match status" value="1"/>
</dbReference>
<dbReference type="EMBL" id="JAAXKZ010000084">
    <property type="protein sequence ID" value="NMH93830.1"/>
    <property type="molecule type" value="Genomic_DNA"/>
</dbReference>
<keyword evidence="2" id="KW-0812">Transmembrane</keyword>
<keyword evidence="2" id="KW-0472">Membrane</keyword>
<protein>
    <submittedName>
        <fullName evidence="4">Mechanosensitive ion channel family protein</fullName>
    </submittedName>
</protein>
<keyword evidence="5" id="KW-1185">Reference proteome</keyword>
<proteinExistence type="predicted"/>
<evidence type="ECO:0000256" key="1">
    <source>
        <dbReference type="SAM" id="MobiDB-lite"/>
    </source>
</evidence>
<comment type="caution">
    <text evidence="4">The sequence shown here is derived from an EMBL/GenBank/DDBJ whole genome shotgun (WGS) entry which is preliminary data.</text>
</comment>
<feature type="transmembrane region" description="Helical" evidence="2">
    <location>
        <begin position="6"/>
        <end position="22"/>
    </location>
</feature>
<evidence type="ECO:0000259" key="3">
    <source>
        <dbReference type="Pfam" id="PF00924"/>
    </source>
</evidence>
<sequence>MAWTAGALAAGWLSGVLVRWLARRRGGDRRLLWLLHQRCHRPWVALLVVGALYTSAPAHNEVARGVRHVLLLVLIGVAAWLVVRLLYVMEDIAFQSLRVDVSDNRRNRKVRTQITVLRRLTTAGVIMLAFSAMLMTFESLRTFGLSLLASAGVAGAVAGLAAQTMLRNVLAGLQLAMTDQLRLDDVVVVEGEWGWVEELTLTRVVVRLWDWRRLVLPTVYFTNTPFQNWTRNEARVLGAVVLHLDYGAPVQELRAEAHRIVEASPLWDRRDWVLQVVDSTPWSMVVRVLASAADGPSSWDLRCEIREQLIAFLRTEHPEALLRCRTPAASSPEELTIGTAPVPSKPTRPLATSE</sequence>
<feature type="region of interest" description="Disordered" evidence="1">
    <location>
        <begin position="330"/>
        <end position="354"/>
    </location>
</feature>
<dbReference type="PANTHER" id="PTHR30566:SF25">
    <property type="entry name" value="INNER MEMBRANE PROTEIN"/>
    <property type="match status" value="1"/>
</dbReference>